<feature type="chain" id="PRO_5035321613" description="Thioredoxin domain-containing protein" evidence="1">
    <location>
        <begin position="21"/>
        <end position="273"/>
    </location>
</feature>
<dbReference type="Proteomes" id="UP000746747">
    <property type="component" value="Unassembled WGS sequence"/>
</dbReference>
<dbReference type="OrthoDB" id="1899781at2759"/>
<dbReference type="InterPro" id="IPR042418">
    <property type="entry name" value="TXNDC15"/>
</dbReference>
<comment type="caution">
    <text evidence="2">The sequence shown here is derived from an EMBL/GenBank/DDBJ whole genome shotgun (WGS) entry which is preliminary data.</text>
</comment>
<sequence length="273" mass="31459">MFNVLLIAHLLLCVARIIEGGDDSGHNNTTNTAHEIMITNMYCEYPKDAFEVLVKGQCPATHPFCVIDVPFDVLLNQRYRCATAPRRADLMVHLMNSSQLLAQVNNDGELYGGYSNCMLTAFYSPDCAFSIRMVSYLYQLPRMYPRLRVVATDARDHSKLNNRYGIIGTPTILLWVDGSVVSRMDEAPFSLKAFKNYIEKWTDLELEYMPVMENESGLIENIQFHKSGFDWYLCTSWCSFVLSVAYFFMNSKYGQAFWETIRTNYIQVNETQR</sequence>
<dbReference type="GO" id="GO:0005929">
    <property type="term" value="C:cilium"/>
    <property type="evidence" value="ECO:0007669"/>
    <property type="project" value="TreeGrafter"/>
</dbReference>
<keyword evidence="1" id="KW-0732">Signal</keyword>
<dbReference type="Gene3D" id="3.40.30.10">
    <property type="entry name" value="Glutaredoxin"/>
    <property type="match status" value="1"/>
</dbReference>
<evidence type="ECO:0000313" key="3">
    <source>
        <dbReference type="Proteomes" id="UP000746747"/>
    </source>
</evidence>
<dbReference type="EMBL" id="CAKAEH010001299">
    <property type="protein sequence ID" value="CAG9534276.1"/>
    <property type="molecule type" value="Genomic_DNA"/>
</dbReference>
<dbReference type="PANTHER" id="PTHR14684:SF2">
    <property type="entry name" value="THIOREDOXIN DOMAIN-CONTAINING PROTEIN 15"/>
    <property type="match status" value="1"/>
</dbReference>
<keyword evidence="3" id="KW-1185">Reference proteome</keyword>
<proteinExistence type="predicted"/>
<dbReference type="PANTHER" id="PTHR14684">
    <property type="entry name" value="THIOREDOXIN DOMAIN-CONTAINING PROTEIN 15"/>
    <property type="match status" value="1"/>
</dbReference>
<dbReference type="GO" id="GO:0060271">
    <property type="term" value="P:cilium assembly"/>
    <property type="evidence" value="ECO:0007669"/>
    <property type="project" value="TreeGrafter"/>
</dbReference>
<gene>
    <name evidence="2" type="ORF">CJOHNSTONI_LOCUS4427</name>
</gene>
<feature type="signal peptide" evidence="1">
    <location>
        <begin position="1"/>
        <end position="20"/>
    </location>
</feature>
<accession>A0A8J2MMK9</accession>
<dbReference type="SUPFAM" id="SSF52833">
    <property type="entry name" value="Thioredoxin-like"/>
    <property type="match status" value="1"/>
</dbReference>
<organism evidence="2 3">
    <name type="scientific">Cercopithifilaria johnstoni</name>
    <dbReference type="NCBI Taxonomy" id="2874296"/>
    <lineage>
        <taxon>Eukaryota</taxon>
        <taxon>Metazoa</taxon>
        <taxon>Ecdysozoa</taxon>
        <taxon>Nematoda</taxon>
        <taxon>Chromadorea</taxon>
        <taxon>Rhabditida</taxon>
        <taxon>Spirurina</taxon>
        <taxon>Spiruromorpha</taxon>
        <taxon>Filarioidea</taxon>
        <taxon>Onchocercidae</taxon>
        <taxon>Cercopithifilaria</taxon>
    </lineage>
</organism>
<evidence type="ECO:0000313" key="2">
    <source>
        <dbReference type="EMBL" id="CAG9534276.1"/>
    </source>
</evidence>
<evidence type="ECO:0008006" key="4">
    <source>
        <dbReference type="Google" id="ProtNLM"/>
    </source>
</evidence>
<name>A0A8J2MMK9_9BILA</name>
<dbReference type="AlphaFoldDB" id="A0A8J2MMK9"/>
<evidence type="ECO:0000256" key="1">
    <source>
        <dbReference type="SAM" id="SignalP"/>
    </source>
</evidence>
<dbReference type="InterPro" id="IPR036249">
    <property type="entry name" value="Thioredoxin-like_sf"/>
</dbReference>
<reference evidence="2" key="1">
    <citation type="submission" date="2021-09" db="EMBL/GenBank/DDBJ databases">
        <authorList>
            <consortium name="Pathogen Informatics"/>
        </authorList>
    </citation>
    <scope>NUCLEOTIDE SEQUENCE</scope>
</reference>
<protein>
    <recommendedName>
        <fullName evidence="4">Thioredoxin domain-containing protein</fullName>
    </recommendedName>
</protein>